<name>A0A2I0H6W7_PUNGR</name>
<dbReference type="PANTHER" id="PTHR14499:SF116">
    <property type="entry name" value="OSJNBA0029H02.24 PROTEIN"/>
    <property type="match status" value="1"/>
</dbReference>
<evidence type="ECO:0000313" key="3">
    <source>
        <dbReference type="EMBL" id="PKH99300.1"/>
    </source>
</evidence>
<evidence type="ECO:0000259" key="2">
    <source>
        <dbReference type="PROSITE" id="PS50097"/>
    </source>
</evidence>
<accession>A0A2I0H6W7</accession>
<dbReference type="GO" id="GO:0016567">
    <property type="term" value="P:protein ubiquitination"/>
    <property type="evidence" value="ECO:0007669"/>
    <property type="project" value="UniProtKB-UniPathway"/>
</dbReference>
<dbReference type="EMBL" id="PGOL01041770">
    <property type="protein sequence ID" value="PKH99300.1"/>
    <property type="molecule type" value="Genomic_DNA"/>
</dbReference>
<protein>
    <recommendedName>
        <fullName evidence="2">BTB domain-containing protein</fullName>
    </recommendedName>
</protein>
<dbReference type="Proteomes" id="UP000233551">
    <property type="component" value="Unassembled WGS sequence"/>
</dbReference>
<gene>
    <name evidence="3" type="ORF">CRG98_049659</name>
</gene>
<comment type="caution">
    <text evidence="3">The sequence shown here is derived from an EMBL/GenBank/DDBJ whole genome shotgun (WGS) entry which is preliminary data.</text>
</comment>
<dbReference type="InterPro" id="IPR011333">
    <property type="entry name" value="SKP1/BTB/POZ_sf"/>
</dbReference>
<organism evidence="3 4">
    <name type="scientific">Punica granatum</name>
    <name type="common">Pomegranate</name>
    <dbReference type="NCBI Taxonomy" id="22663"/>
    <lineage>
        <taxon>Eukaryota</taxon>
        <taxon>Viridiplantae</taxon>
        <taxon>Streptophyta</taxon>
        <taxon>Embryophyta</taxon>
        <taxon>Tracheophyta</taxon>
        <taxon>Spermatophyta</taxon>
        <taxon>Magnoliopsida</taxon>
        <taxon>eudicotyledons</taxon>
        <taxon>Gunneridae</taxon>
        <taxon>Pentapetalae</taxon>
        <taxon>rosids</taxon>
        <taxon>malvids</taxon>
        <taxon>Myrtales</taxon>
        <taxon>Lythraceae</taxon>
        <taxon>Punica</taxon>
    </lineage>
</organism>
<evidence type="ECO:0000313" key="4">
    <source>
        <dbReference type="Proteomes" id="UP000233551"/>
    </source>
</evidence>
<dbReference type="SMART" id="SM00225">
    <property type="entry name" value="BTB"/>
    <property type="match status" value="1"/>
</dbReference>
<dbReference type="AlphaFoldDB" id="A0A2I0H6W7"/>
<dbReference type="SUPFAM" id="SSF54695">
    <property type="entry name" value="POZ domain"/>
    <property type="match status" value="1"/>
</dbReference>
<dbReference type="UniPathway" id="UPA00143"/>
<keyword evidence="4" id="KW-1185">Reference proteome</keyword>
<comment type="pathway">
    <text evidence="1">Protein modification; protein ubiquitination.</text>
</comment>
<feature type="domain" description="BTB" evidence="2">
    <location>
        <begin position="6"/>
        <end position="79"/>
    </location>
</feature>
<dbReference type="PROSITE" id="PS50097">
    <property type="entry name" value="BTB"/>
    <property type="match status" value="1"/>
</dbReference>
<reference evidence="3 4" key="1">
    <citation type="submission" date="2017-11" db="EMBL/GenBank/DDBJ databases">
        <title>De-novo sequencing of pomegranate (Punica granatum L.) genome.</title>
        <authorList>
            <person name="Akparov Z."/>
            <person name="Amiraslanov A."/>
            <person name="Hajiyeva S."/>
            <person name="Abbasov M."/>
            <person name="Kaur K."/>
            <person name="Hamwieh A."/>
            <person name="Solovyev V."/>
            <person name="Salamov A."/>
            <person name="Braich B."/>
            <person name="Kosarev P."/>
            <person name="Mahmoud A."/>
            <person name="Hajiyev E."/>
            <person name="Babayeva S."/>
            <person name="Izzatullayeva V."/>
            <person name="Mammadov A."/>
            <person name="Mammadov A."/>
            <person name="Sharifova S."/>
            <person name="Ojaghi J."/>
            <person name="Eynullazada K."/>
            <person name="Bayramov B."/>
            <person name="Abdulazimova A."/>
            <person name="Shahmuradov I."/>
        </authorList>
    </citation>
    <scope>NUCLEOTIDE SEQUENCE [LARGE SCALE GENOMIC DNA]</scope>
    <source>
        <strain evidence="4">cv. AG2017</strain>
        <tissue evidence="3">Leaf</tissue>
    </source>
</reference>
<dbReference type="InterPro" id="IPR000210">
    <property type="entry name" value="BTB/POZ_dom"/>
</dbReference>
<dbReference type="GO" id="GO:0051260">
    <property type="term" value="P:protein homooligomerization"/>
    <property type="evidence" value="ECO:0007669"/>
    <property type="project" value="InterPro"/>
</dbReference>
<proteinExistence type="predicted"/>
<evidence type="ECO:0000256" key="1">
    <source>
        <dbReference type="ARBA" id="ARBA00004906"/>
    </source>
</evidence>
<sequence length="125" mass="13815">MEAAADRVKLNVGGRIFETTMTTLASAGYPSFFSALLADRWKNAQPNTGTGTELFIGRHPACFDVVLQLLRTGDLLIPEGIPKDLLYKEAQFYGLEGHLRAAVREDLDRNFPRLSHSETSRGAFS</sequence>
<dbReference type="PANTHER" id="PTHR14499">
    <property type="entry name" value="POTASSIUM CHANNEL TETRAMERIZATION DOMAIN-CONTAINING"/>
    <property type="match status" value="1"/>
</dbReference>
<dbReference type="InterPro" id="IPR003131">
    <property type="entry name" value="T1-type_BTB"/>
</dbReference>
<dbReference type="Pfam" id="PF02214">
    <property type="entry name" value="BTB_2"/>
    <property type="match status" value="1"/>
</dbReference>
<feature type="non-terminal residue" evidence="3">
    <location>
        <position position="125"/>
    </location>
</feature>
<dbReference type="Gene3D" id="3.30.710.10">
    <property type="entry name" value="Potassium Channel Kv1.1, Chain A"/>
    <property type="match status" value="1"/>
</dbReference>
<dbReference type="CDD" id="cd18316">
    <property type="entry name" value="BTB_POZ_KCTD-like"/>
    <property type="match status" value="1"/>
</dbReference>